<dbReference type="EMBL" id="BKCJ011345967">
    <property type="protein sequence ID" value="GFD23590.1"/>
    <property type="molecule type" value="Genomic_DNA"/>
</dbReference>
<protein>
    <submittedName>
        <fullName evidence="2">Uncharacterized protein</fullName>
    </submittedName>
</protein>
<accession>A0A699ULY0</accession>
<dbReference type="AlphaFoldDB" id="A0A699ULY0"/>
<organism evidence="2">
    <name type="scientific">Tanacetum cinerariifolium</name>
    <name type="common">Dalmatian daisy</name>
    <name type="synonym">Chrysanthemum cinerariifolium</name>
    <dbReference type="NCBI Taxonomy" id="118510"/>
    <lineage>
        <taxon>Eukaryota</taxon>
        <taxon>Viridiplantae</taxon>
        <taxon>Streptophyta</taxon>
        <taxon>Embryophyta</taxon>
        <taxon>Tracheophyta</taxon>
        <taxon>Spermatophyta</taxon>
        <taxon>Magnoliopsida</taxon>
        <taxon>eudicotyledons</taxon>
        <taxon>Gunneridae</taxon>
        <taxon>Pentapetalae</taxon>
        <taxon>asterids</taxon>
        <taxon>campanulids</taxon>
        <taxon>Asterales</taxon>
        <taxon>Asteraceae</taxon>
        <taxon>Asteroideae</taxon>
        <taxon>Anthemideae</taxon>
        <taxon>Anthemidinae</taxon>
        <taxon>Tanacetum</taxon>
    </lineage>
</organism>
<evidence type="ECO:0000256" key="1">
    <source>
        <dbReference type="SAM" id="MobiDB-lite"/>
    </source>
</evidence>
<feature type="non-terminal residue" evidence="2">
    <location>
        <position position="82"/>
    </location>
</feature>
<feature type="region of interest" description="Disordered" evidence="1">
    <location>
        <begin position="1"/>
        <end position="49"/>
    </location>
</feature>
<evidence type="ECO:0000313" key="2">
    <source>
        <dbReference type="EMBL" id="GFD23590.1"/>
    </source>
</evidence>
<name>A0A699ULY0_TANCI</name>
<comment type="caution">
    <text evidence="2">The sequence shown here is derived from an EMBL/GenBank/DDBJ whole genome shotgun (WGS) entry which is preliminary data.</text>
</comment>
<gene>
    <name evidence="2" type="ORF">Tci_895559</name>
</gene>
<reference evidence="2" key="1">
    <citation type="journal article" date="2019" name="Sci. Rep.">
        <title>Draft genome of Tanacetum cinerariifolium, the natural source of mosquito coil.</title>
        <authorList>
            <person name="Yamashiro T."/>
            <person name="Shiraishi A."/>
            <person name="Satake H."/>
            <person name="Nakayama K."/>
        </authorList>
    </citation>
    <scope>NUCLEOTIDE SEQUENCE</scope>
</reference>
<sequence length="82" mass="8799">NVNNDVNGDSEDVNEGDKDLNGSNPKNTNEQGTVVEGNEAEEGKIMSTPENFTQWLEKNVDLVGEGDLFGDNSATLESINQG</sequence>
<proteinExistence type="predicted"/>
<feature type="compositionally biased region" description="Polar residues" evidence="1">
    <location>
        <begin position="21"/>
        <end position="32"/>
    </location>
</feature>
<feature type="non-terminal residue" evidence="2">
    <location>
        <position position="1"/>
    </location>
</feature>